<dbReference type="GO" id="GO:0003677">
    <property type="term" value="F:DNA binding"/>
    <property type="evidence" value="ECO:0007669"/>
    <property type="project" value="TreeGrafter"/>
</dbReference>
<dbReference type="InterPro" id="IPR050863">
    <property type="entry name" value="CenT-Element_Derived"/>
</dbReference>
<dbReference type="GO" id="GO:0005634">
    <property type="term" value="C:nucleus"/>
    <property type="evidence" value="ECO:0007669"/>
    <property type="project" value="TreeGrafter"/>
</dbReference>
<feature type="domain" description="DDE-1" evidence="1">
    <location>
        <begin position="28"/>
        <end position="89"/>
    </location>
</feature>
<dbReference type="PANTHER" id="PTHR19303">
    <property type="entry name" value="TRANSPOSON"/>
    <property type="match status" value="1"/>
</dbReference>
<protein>
    <recommendedName>
        <fullName evidence="1">DDE-1 domain-containing protein</fullName>
    </recommendedName>
</protein>
<comment type="caution">
    <text evidence="2">The sequence shown here is derived from an EMBL/GenBank/DDBJ whole genome shotgun (WGS) entry which is preliminary data.</text>
</comment>
<dbReference type="Proteomes" id="UP000663879">
    <property type="component" value="Unassembled WGS sequence"/>
</dbReference>
<keyword evidence="3" id="KW-1185">Reference proteome</keyword>
<sequence length="91" mass="10537">MDETSLFYQLQPNQTLSNRSVYGQKVSKKRLSVGLCSNFSGQDKIKPIVISNSAKPHCFGKFYNPNFYVDYYSNAKAWMTYSIFTEWVNKS</sequence>
<dbReference type="Pfam" id="PF03184">
    <property type="entry name" value="DDE_1"/>
    <property type="match status" value="1"/>
</dbReference>
<dbReference type="PANTHER" id="PTHR19303:SF73">
    <property type="entry name" value="PROTEIN PDC2"/>
    <property type="match status" value="1"/>
</dbReference>
<accession>A0A814FNQ4</accession>
<evidence type="ECO:0000313" key="2">
    <source>
        <dbReference type="EMBL" id="CAF0986110.1"/>
    </source>
</evidence>
<reference evidence="2" key="1">
    <citation type="submission" date="2021-02" db="EMBL/GenBank/DDBJ databases">
        <authorList>
            <person name="Nowell W R."/>
        </authorList>
    </citation>
    <scope>NUCLEOTIDE SEQUENCE</scope>
    <source>
        <strain evidence="2">Ploen Becks lab</strain>
    </source>
</reference>
<dbReference type="AlphaFoldDB" id="A0A814FNQ4"/>
<dbReference type="EMBL" id="CAJNOC010003517">
    <property type="protein sequence ID" value="CAF0986110.1"/>
    <property type="molecule type" value="Genomic_DNA"/>
</dbReference>
<organism evidence="2 3">
    <name type="scientific">Brachionus calyciflorus</name>
    <dbReference type="NCBI Taxonomy" id="104777"/>
    <lineage>
        <taxon>Eukaryota</taxon>
        <taxon>Metazoa</taxon>
        <taxon>Spiralia</taxon>
        <taxon>Gnathifera</taxon>
        <taxon>Rotifera</taxon>
        <taxon>Eurotatoria</taxon>
        <taxon>Monogononta</taxon>
        <taxon>Pseudotrocha</taxon>
        <taxon>Ploima</taxon>
        <taxon>Brachionidae</taxon>
        <taxon>Brachionus</taxon>
    </lineage>
</organism>
<name>A0A814FNQ4_9BILA</name>
<evidence type="ECO:0000259" key="1">
    <source>
        <dbReference type="Pfam" id="PF03184"/>
    </source>
</evidence>
<dbReference type="InterPro" id="IPR004875">
    <property type="entry name" value="DDE_SF_endonuclease_dom"/>
</dbReference>
<evidence type="ECO:0000313" key="3">
    <source>
        <dbReference type="Proteomes" id="UP000663879"/>
    </source>
</evidence>
<proteinExistence type="predicted"/>
<dbReference type="OrthoDB" id="9909311at2759"/>
<gene>
    <name evidence="2" type="ORF">OXX778_LOCUS15677</name>
</gene>